<keyword evidence="3" id="KW-1185">Reference proteome</keyword>
<evidence type="ECO:0000313" key="2">
    <source>
        <dbReference type="EMBL" id="GFO06860.1"/>
    </source>
</evidence>
<dbReference type="Proteomes" id="UP000735302">
    <property type="component" value="Unassembled WGS sequence"/>
</dbReference>
<dbReference type="AlphaFoldDB" id="A0AAV4AHP1"/>
<evidence type="ECO:0000313" key="3">
    <source>
        <dbReference type="Proteomes" id="UP000735302"/>
    </source>
</evidence>
<protein>
    <submittedName>
        <fullName evidence="2">Uncharacterized protein</fullName>
    </submittedName>
</protein>
<feature type="region of interest" description="Disordered" evidence="1">
    <location>
        <begin position="1"/>
        <end position="43"/>
    </location>
</feature>
<evidence type="ECO:0000256" key="1">
    <source>
        <dbReference type="SAM" id="MobiDB-lite"/>
    </source>
</evidence>
<proteinExistence type="predicted"/>
<sequence length="75" mass="8345">MSTHPPNHPSTQPPIHPSTQPPIHPSTQPAIHPFTHPPNHPRKDTVLLMKATISNNCVEGFLVLEKMFDALIQLD</sequence>
<dbReference type="EMBL" id="BLXT01003801">
    <property type="protein sequence ID" value="GFO06860.1"/>
    <property type="molecule type" value="Genomic_DNA"/>
</dbReference>
<reference evidence="2 3" key="1">
    <citation type="journal article" date="2021" name="Elife">
        <title>Chloroplast acquisition without the gene transfer in kleptoplastic sea slugs, Plakobranchus ocellatus.</title>
        <authorList>
            <person name="Maeda T."/>
            <person name="Takahashi S."/>
            <person name="Yoshida T."/>
            <person name="Shimamura S."/>
            <person name="Takaki Y."/>
            <person name="Nagai Y."/>
            <person name="Toyoda A."/>
            <person name="Suzuki Y."/>
            <person name="Arimoto A."/>
            <person name="Ishii H."/>
            <person name="Satoh N."/>
            <person name="Nishiyama T."/>
            <person name="Hasebe M."/>
            <person name="Maruyama T."/>
            <person name="Minagawa J."/>
            <person name="Obokata J."/>
            <person name="Shigenobu S."/>
        </authorList>
    </citation>
    <scope>NUCLEOTIDE SEQUENCE [LARGE SCALE GENOMIC DNA]</scope>
</reference>
<comment type="caution">
    <text evidence="2">The sequence shown here is derived from an EMBL/GenBank/DDBJ whole genome shotgun (WGS) entry which is preliminary data.</text>
</comment>
<organism evidence="2 3">
    <name type="scientific">Plakobranchus ocellatus</name>
    <dbReference type="NCBI Taxonomy" id="259542"/>
    <lineage>
        <taxon>Eukaryota</taxon>
        <taxon>Metazoa</taxon>
        <taxon>Spiralia</taxon>
        <taxon>Lophotrochozoa</taxon>
        <taxon>Mollusca</taxon>
        <taxon>Gastropoda</taxon>
        <taxon>Heterobranchia</taxon>
        <taxon>Euthyneura</taxon>
        <taxon>Panpulmonata</taxon>
        <taxon>Sacoglossa</taxon>
        <taxon>Placobranchoidea</taxon>
        <taxon>Plakobranchidae</taxon>
        <taxon>Plakobranchus</taxon>
    </lineage>
</organism>
<feature type="compositionally biased region" description="Pro residues" evidence="1">
    <location>
        <begin position="1"/>
        <end position="24"/>
    </location>
</feature>
<accession>A0AAV4AHP1</accession>
<gene>
    <name evidence="2" type="ORF">PoB_003336500</name>
</gene>
<name>A0AAV4AHP1_9GAST</name>